<protein>
    <submittedName>
        <fullName evidence="2">DUF2550 domain-containing protein</fullName>
    </submittedName>
</protein>
<dbReference type="RefSeq" id="WP_123048324.1">
    <property type="nucleotide sequence ID" value="NZ_PTJO01000005.1"/>
</dbReference>
<dbReference type="OrthoDB" id="4793422at2"/>
<dbReference type="AlphaFoldDB" id="A0A3M8K5B0"/>
<name>A0A3M8K5B0_9CORY</name>
<reference evidence="2 3" key="1">
    <citation type="submission" date="2018-02" db="EMBL/GenBank/DDBJ databases">
        <title>Corynebacterium alimpuense sp. nov., a marine obligate actinomycete isolated from sediments of Valparaiso bay, Chile.</title>
        <authorList>
            <person name="Claverias F."/>
            <person name="Gonzales-Siles L."/>
            <person name="Salva-Serra F."/>
            <person name="Inganaes E."/>
            <person name="Molin K."/>
            <person name="Cumsille A."/>
            <person name="Undabarrena A."/>
            <person name="Couve E."/>
            <person name="Moore E.R.B."/>
            <person name="Gomila M."/>
            <person name="Camara B."/>
        </authorList>
    </citation>
    <scope>NUCLEOTIDE SEQUENCE [LARGE SCALE GENOMIC DNA]</scope>
    <source>
        <strain evidence="2 3">CCUG 69366</strain>
    </source>
</reference>
<accession>A0A3M8K5B0</accession>
<keyword evidence="1" id="KW-1133">Transmembrane helix</keyword>
<evidence type="ECO:0000313" key="2">
    <source>
        <dbReference type="EMBL" id="RNE48391.1"/>
    </source>
</evidence>
<dbReference type="InterPro" id="IPR019675">
    <property type="entry name" value="DUF2550"/>
</dbReference>
<evidence type="ECO:0000256" key="1">
    <source>
        <dbReference type="SAM" id="Phobius"/>
    </source>
</evidence>
<keyword evidence="1" id="KW-0812">Transmembrane</keyword>
<keyword evidence="3" id="KW-1185">Reference proteome</keyword>
<organism evidence="2 3">
    <name type="scientific">Corynebacterium alimapuense</name>
    <dbReference type="NCBI Taxonomy" id="1576874"/>
    <lineage>
        <taxon>Bacteria</taxon>
        <taxon>Bacillati</taxon>
        <taxon>Actinomycetota</taxon>
        <taxon>Actinomycetes</taxon>
        <taxon>Mycobacteriales</taxon>
        <taxon>Corynebacteriaceae</taxon>
        <taxon>Corynebacterium</taxon>
    </lineage>
</organism>
<sequence>MDILIWVLIIAVVVAIALALWRFLMFRSRGTSVIMRRLPAVGAHGWRHGSVRYNGEELEFFQLRSLSPVADLVLNRQSLDFHENRQISEPESAFMTSRLTVTTLCQDGHHYEMALDPRGLMALTAWVESAPSARQERTDFNRLRNRITRGHNGK</sequence>
<keyword evidence="1" id="KW-0472">Membrane</keyword>
<feature type="transmembrane region" description="Helical" evidence="1">
    <location>
        <begin position="6"/>
        <end position="26"/>
    </location>
</feature>
<dbReference type="EMBL" id="PTJO01000005">
    <property type="protein sequence ID" value="RNE48391.1"/>
    <property type="molecule type" value="Genomic_DNA"/>
</dbReference>
<proteinExistence type="predicted"/>
<gene>
    <name evidence="2" type="ORF">C5L39_07725</name>
</gene>
<dbReference type="Pfam" id="PF10739">
    <property type="entry name" value="DUF2550"/>
    <property type="match status" value="1"/>
</dbReference>
<comment type="caution">
    <text evidence="2">The sequence shown here is derived from an EMBL/GenBank/DDBJ whole genome shotgun (WGS) entry which is preliminary data.</text>
</comment>
<evidence type="ECO:0000313" key="3">
    <source>
        <dbReference type="Proteomes" id="UP000266975"/>
    </source>
</evidence>
<dbReference type="Proteomes" id="UP000266975">
    <property type="component" value="Unassembled WGS sequence"/>
</dbReference>